<dbReference type="NCBIfam" id="TIGR02975">
    <property type="entry name" value="phageshock_pspG"/>
    <property type="match status" value="1"/>
</dbReference>
<keyword evidence="3" id="KW-1185">Reference proteome</keyword>
<reference evidence="2" key="1">
    <citation type="submission" date="2021-01" db="EMBL/GenBank/DDBJ databases">
        <title>Intestinitalea alba gen. nov., sp. nov., a novel genus of the family Enterobacteriaceae, isolated from the gut of the plastic-eating mealworm Tenebrio molitor L.</title>
        <authorList>
            <person name="Yang Y."/>
        </authorList>
    </citation>
    <scope>NUCLEOTIDE SEQUENCE</scope>
    <source>
        <strain evidence="2">BIT-L3</strain>
    </source>
</reference>
<dbReference type="EMBL" id="JAEPBH010000011">
    <property type="protein sequence ID" value="MBK4714858.1"/>
    <property type="molecule type" value="Genomic_DNA"/>
</dbReference>
<evidence type="ECO:0000256" key="1">
    <source>
        <dbReference type="SAM" id="Phobius"/>
    </source>
</evidence>
<feature type="transmembrane region" description="Helical" evidence="1">
    <location>
        <begin position="36"/>
        <end position="61"/>
    </location>
</feature>
<evidence type="ECO:0000313" key="3">
    <source>
        <dbReference type="Proteomes" id="UP000659047"/>
    </source>
</evidence>
<keyword evidence="1" id="KW-0812">Transmembrane</keyword>
<comment type="caution">
    <text evidence="2">The sequence shown here is derived from an EMBL/GenBank/DDBJ whole genome shotgun (WGS) entry which is preliminary data.</text>
</comment>
<dbReference type="Pfam" id="PF09583">
    <property type="entry name" value="Phageshock_PspG"/>
    <property type="match status" value="1"/>
</dbReference>
<dbReference type="Proteomes" id="UP000659047">
    <property type="component" value="Unassembled WGS sequence"/>
</dbReference>
<accession>A0A8K0XWS3</accession>
<keyword evidence="1" id="KW-0472">Membrane</keyword>
<dbReference type="InterPro" id="IPR014318">
    <property type="entry name" value="Phageshock_PspG"/>
</dbReference>
<proteinExistence type="predicted"/>
<dbReference type="RefSeq" id="WP_238713091.1">
    <property type="nucleotide sequence ID" value="NZ_JAEPBH010000011.1"/>
</dbReference>
<protein>
    <submittedName>
        <fullName evidence="2">Envelope stress response protein PspG</fullName>
    </submittedName>
</protein>
<gene>
    <name evidence="2" type="primary">pspG</name>
    <name evidence="2" type="ORF">JJB97_05830</name>
</gene>
<sequence length="94" mass="10826">MLELIFVLGFFFILLLTGVSVLGVLAALFVATLLMFAGGVLALMIKLLPWLLLAVAAVWIIRAVKKKNNACTRYGVERERYRRRDYRRYSRGRY</sequence>
<evidence type="ECO:0000313" key="2">
    <source>
        <dbReference type="EMBL" id="MBK4714858.1"/>
    </source>
</evidence>
<keyword evidence="1" id="KW-1133">Transmembrane helix</keyword>
<dbReference type="AlphaFoldDB" id="A0A8K0XWS3"/>
<organism evidence="2 3">
    <name type="scientific">Tenebrionibacter intestinalis</name>
    <dbReference type="NCBI Taxonomy" id="2799638"/>
    <lineage>
        <taxon>Bacteria</taxon>
        <taxon>Pseudomonadati</taxon>
        <taxon>Pseudomonadota</taxon>
        <taxon>Gammaproteobacteria</taxon>
        <taxon>Enterobacterales</taxon>
        <taxon>Enterobacteriaceae</taxon>
        <taxon>Tenebrionibacter/Tenebrionicola group</taxon>
        <taxon>Tenebrionibacter</taxon>
    </lineage>
</organism>
<name>A0A8K0XWS3_9ENTR</name>